<comment type="caution">
    <text evidence="2">The sequence shown here is derived from an EMBL/GenBank/DDBJ whole genome shotgun (WGS) entry which is preliminary data.</text>
</comment>
<accession>A0ABX1R2K6</accession>
<dbReference type="EMBL" id="JAATNW010000002">
    <property type="protein sequence ID" value="NMH59302.1"/>
    <property type="molecule type" value="Genomic_DNA"/>
</dbReference>
<keyword evidence="1" id="KW-0732">Signal</keyword>
<evidence type="ECO:0000313" key="3">
    <source>
        <dbReference type="Proteomes" id="UP000709336"/>
    </source>
</evidence>
<protein>
    <submittedName>
        <fullName evidence="2">Uncharacterized protein</fullName>
    </submittedName>
</protein>
<name>A0ABX1R2K6_9ALTE</name>
<feature type="chain" id="PRO_5047505044" evidence="1">
    <location>
        <begin position="24"/>
        <end position="131"/>
    </location>
</feature>
<gene>
    <name evidence="2" type="ORF">HCJ96_04615</name>
</gene>
<dbReference type="Proteomes" id="UP000709336">
    <property type="component" value="Unassembled WGS sequence"/>
</dbReference>
<proteinExistence type="predicted"/>
<evidence type="ECO:0000313" key="2">
    <source>
        <dbReference type="EMBL" id="NMH59302.1"/>
    </source>
</evidence>
<organism evidence="2 3">
    <name type="scientific">Alteromonas ponticola</name>
    <dbReference type="NCBI Taxonomy" id="2720613"/>
    <lineage>
        <taxon>Bacteria</taxon>
        <taxon>Pseudomonadati</taxon>
        <taxon>Pseudomonadota</taxon>
        <taxon>Gammaproteobacteria</taxon>
        <taxon>Alteromonadales</taxon>
        <taxon>Alteromonadaceae</taxon>
        <taxon>Alteromonas/Salinimonas group</taxon>
        <taxon>Alteromonas</taxon>
    </lineage>
</organism>
<evidence type="ECO:0000256" key="1">
    <source>
        <dbReference type="SAM" id="SignalP"/>
    </source>
</evidence>
<dbReference type="RefSeq" id="WP_169209860.1">
    <property type="nucleotide sequence ID" value="NZ_JAATNW010000002.1"/>
</dbReference>
<sequence length="131" mass="14432">MMHKLLKTSLIVMGLAFTHMSHAADNALSQPETVNCPGSFFTVDLPTDAKQCQLFDTDTPASMVFFSPANKDTMIQHFQSTIPSLKVMSTFNDYTLLMGEEDTIRIIVSTDGKGSQVDVLIIQHGEFAKNS</sequence>
<feature type="signal peptide" evidence="1">
    <location>
        <begin position="1"/>
        <end position="23"/>
    </location>
</feature>
<reference evidence="2 3" key="1">
    <citation type="submission" date="2020-03" db="EMBL/GenBank/DDBJ databases">
        <title>Alteromonas ponticola sp. nov., isolated from seawater.</title>
        <authorList>
            <person name="Yoon J.-H."/>
            <person name="Kim Y.-O."/>
        </authorList>
    </citation>
    <scope>NUCLEOTIDE SEQUENCE [LARGE SCALE GENOMIC DNA]</scope>
    <source>
        <strain evidence="2 3">MYP5</strain>
    </source>
</reference>
<keyword evidence="3" id="KW-1185">Reference proteome</keyword>